<gene>
    <name evidence="1" type="ORF">MANES_13G042000</name>
</gene>
<organism evidence="1">
    <name type="scientific">Manihot esculenta</name>
    <name type="common">Cassava</name>
    <name type="synonym">Jatropha manihot</name>
    <dbReference type="NCBI Taxonomy" id="3983"/>
    <lineage>
        <taxon>Eukaryota</taxon>
        <taxon>Viridiplantae</taxon>
        <taxon>Streptophyta</taxon>
        <taxon>Embryophyta</taxon>
        <taxon>Tracheophyta</taxon>
        <taxon>Spermatophyta</taxon>
        <taxon>Magnoliopsida</taxon>
        <taxon>eudicotyledons</taxon>
        <taxon>Gunneridae</taxon>
        <taxon>Pentapetalae</taxon>
        <taxon>rosids</taxon>
        <taxon>fabids</taxon>
        <taxon>Malpighiales</taxon>
        <taxon>Euphorbiaceae</taxon>
        <taxon>Crotonoideae</taxon>
        <taxon>Manihoteae</taxon>
        <taxon>Manihot</taxon>
    </lineage>
</organism>
<protein>
    <submittedName>
        <fullName evidence="1">Uncharacterized protein</fullName>
    </submittedName>
</protein>
<dbReference type="AlphaFoldDB" id="A0A251JG81"/>
<evidence type="ECO:0000313" key="1">
    <source>
        <dbReference type="EMBL" id="OAY32733.1"/>
    </source>
</evidence>
<name>A0A251JG81_MANES</name>
<accession>A0A251JG81</accession>
<sequence length="89" mass="10506">MSYLYEKRPLITWPVKRLWRTGFKGSTLSILPAYTLQCNLRFRLLDYMTSQIQRTRIIDHDDKIKVLELGVGMSHLEYLLKLSMMAKGI</sequence>
<proteinExistence type="predicted"/>
<dbReference type="EMBL" id="CM004399">
    <property type="protein sequence ID" value="OAY32733.1"/>
    <property type="molecule type" value="Genomic_DNA"/>
</dbReference>
<reference evidence="1" key="1">
    <citation type="submission" date="2016-02" db="EMBL/GenBank/DDBJ databases">
        <title>WGS assembly of Manihot esculenta.</title>
        <authorList>
            <person name="Bredeson J.V."/>
            <person name="Prochnik S.E."/>
            <person name="Lyons J.B."/>
            <person name="Schmutz J."/>
            <person name="Grimwood J."/>
            <person name="Vrebalov J."/>
            <person name="Bart R.S."/>
            <person name="Amuge T."/>
            <person name="Ferguson M.E."/>
            <person name="Green R."/>
            <person name="Putnam N."/>
            <person name="Stites J."/>
            <person name="Rounsley S."/>
            <person name="Rokhsar D.S."/>
        </authorList>
    </citation>
    <scope>NUCLEOTIDE SEQUENCE [LARGE SCALE GENOMIC DNA]</scope>
    <source>
        <tissue evidence="1">Leaf</tissue>
    </source>
</reference>
<dbReference type="EMBL" id="CM004399">
    <property type="protein sequence ID" value="OAY32734.1"/>
    <property type="molecule type" value="Genomic_DNA"/>
</dbReference>